<dbReference type="Proteomes" id="UP001597318">
    <property type="component" value="Unassembled WGS sequence"/>
</dbReference>
<evidence type="ECO:0000256" key="1">
    <source>
        <dbReference type="ARBA" id="ARBA00093462"/>
    </source>
</evidence>
<feature type="domain" description="DnaB/C C-terminal" evidence="2">
    <location>
        <begin position="206"/>
        <end position="274"/>
    </location>
</feature>
<dbReference type="Gene3D" id="1.10.10.630">
    <property type="entry name" value="DnaD domain-like"/>
    <property type="match status" value="1"/>
</dbReference>
<organism evidence="3 4">
    <name type="scientific">Metabacillus endolithicus</name>
    <dbReference type="NCBI Taxonomy" id="1535204"/>
    <lineage>
        <taxon>Bacteria</taxon>
        <taxon>Bacillati</taxon>
        <taxon>Bacillota</taxon>
        <taxon>Bacilli</taxon>
        <taxon>Bacillales</taxon>
        <taxon>Bacillaceae</taxon>
        <taxon>Metabacillus</taxon>
    </lineage>
</organism>
<dbReference type="SUPFAM" id="SSF158499">
    <property type="entry name" value="DnaD domain-like"/>
    <property type="match status" value="1"/>
</dbReference>
<gene>
    <name evidence="3" type="ORF">ACFSKK_18970</name>
</gene>
<name>A0ABW5C284_9BACI</name>
<reference evidence="4" key="1">
    <citation type="journal article" date="2019" name="Int. J. Syst. Evol. Microbiol.">
        <title>The Global Catalogue of Microorganisms (GCM) 10K type strain sequencing project: providing services to taxonomists for standard genome sequencing and annotation.</title>
        <authorList>
            <consortium name="The Broad Institute Genomics Platform"/>
            <consortium name="The Broad Institute Genome Sequencing Center for Infectious Disease"/>
            <person name="Wu L."/>
            <person name="Ma J."/>
        </authorList>
    </citation>
    <scope>NUCLEOTIDE SEQUENCE [LARGE SCALE GENOMIC DNA]</scope>
    <source>
        <strain evidence="4">CGMCC 1.15474</strain>
    </source>
</reference>
<dbReference type="EMBL" id="JBHUIK010000005">
    <property type="protein sequence ID" value="MFD2215769.1"/>
    <property type="molecule type" value="Genomic_DNA"/>
</dbReference>
<dbReference type="PANTHER" id="PTHR37293">
    <property type="entry name" value="PHAGE REPLICATION PROTEIN-RELATED"/>
    <property type="match status" value="1"/>
</dbReference>
<dbReference type="InterPro" id="IPR006343">
    <property type="entry name" value="DnaB/C_C"/>
</dbReference>
<sequence>MAKYRMVRTEFWMNTMDFEEMTWEEMYFQLYLLTNPHTTQIGIYKITKRQIAFEMRISIDKVHSLLERFIHQYKLISYNSETTEVAIKYWGKYNLHKGGKPIMDCIYSELKEVIDTSLISYVSESIPKEEIRRLYESFCREDNDHDINRKNLGIGDKVNDTFTSRDTIRGQKEKENKKENKKQQHNAYVPKDTSYKAIDMQEIIEFWDRNGFGYSNANGKNELLSWLEHSGYLYPKDWVIKAMAIASSNNKRKLSYVVGVLKNWENEDFLRVEEMNSCQEKHKTLHKQTDFFLTKRAFPKEFVFDITAGEE</sequence>
<dbReference type="NCBIfam" id="TIGR01446">
    <property type="entry name" value="DnaD_dom"/>
    <property type="match status" value="1"/>
</dbReference>
<evidence type="ECO:0000313" key="3">
    <source>
        <dbReference type="EMBL" id="MFD2215769.1"/>
    </source>
</evidence>
<protein>
    <submittedName>
        <fullName evidence="3">DnaD domain protein</fullName>
    </submittedName>
</protein>
<evidence type="ECO:0000313" key="4">
    <source>
        <dbReference type="Proteomes" id="UP001597318"/>
    </source>
</evidence>
<accession>A0ABW5C284</accession>
<comment type="caution">
    <text evidence="3">The sequence shown here is derived from an EMBL/GenBank/DDBJ whole genome shotgun (WGS) entry which is preliminary data.</text>
</comment>
<evidence type="ECO:0000259" key="2">
    <source>
        <dbReference type="Pfam" id="PF07261"/>
    </source>
</evidence>
<dbReference type="Pfam" id="PF07261">
    <property type="entry name" value="DnaB_2"/>
    <property type="match status" value="1"/>
</dbReference>
<dbReference type="PANTHER" id="PTHR37293:SF5">
    <property type="entry name" value="DNA REPLICATION PROTEIN"/>
    <property type="match status" value="1"/>
</dbReference>
<comment type="similarity">
    <text evidence="1">Belongs to the DnaB/DnaD family.</text>
</comment>
<proteinExistence type="inferred from homology"/>
<dbReference type="RefSeq" id="WP_247345346.1">
    <property type="nucleotide sequence ID" value="NZ_CP095550.1"/>
</dbReference>
<dbReference type="InterPro" id="IPR053162">
    <property type="entry name" value="DnaD"/>
</dbReference>
<keyword evidence="4" id="KW-1185">Reference proteome</keyword>
<dbReference type="InterPro" id="IPR034829">
    <property type="entry name" value="DnaD-like_sf"/>
</dbReference>